<name>A0A318ISY4_BURPY</name>
<dbReference type="AlphaFoldDB" id="A0A318ISY4"/>
<dbReference type="EMBL" id="QJJY01000005">
    <property type="protein sequence ID" value="PXX36977.1"/>
    <property type="molecule type" value="Genomic_DNA"/>
</dbReference>
<feature type="region of interest" description="Disordered" evidence="1">
    <location>
        <begin position="1"/>
        <end position="34"/>
    </location>
</feature>
<evidence type="ECO:0000256" key="1">
    <source>
        <dbReference type="SAM" id="MobiDB-lite"/>
    </source>
</evidence>
<sequence length="34" mass="3765">MRYPLQHVDQGASALRPSEPEPHAPAPRADIEEV</sequence>
<evidence type="ECO:0000313" key="3">
    <source>
        <dbReference type="Proteomes" id="UP000247755"/>
    </source>
</evidence>
<protein>
    <submittedName>
        <fullName evidence="2">Uncharacterized protein</fullName>
    </submittedName>
</protein>
<comment type="caution">
    <text evidence="2">The sequence shown here is derived from an EMBL/GenBank/DDBJ whole genome shotgun (WGS) entry which is preliminary data.</text>
</comment>
<accession>A0A318ISY4</accession>
<reference evidence="2 3" key="1">
    <citation type="submission" date="2018-05" db="EMBL/GenBank/DDBJ databases">
        <title>Comparative genomics of bacterial root endophytes of switchgrass collected from native prairies over two seasons.</title>
        <authorList>
            <person name="Tang Y."/>
        </authorList>
    </citation>
    <scope>NUCLEOTIDE SEQUENCE [LARGE SCALE GENOMIC DNA]</scope>
    <source>
        <strain evidence="2 3">NFIX32</strain>
    </source>
</reference>
<organism evidence="2 3">
    <name type="scientific">Burkholderia pyrrocinia</name>
    <name type="common">Pseudomonas pyrrocinia</name>
    <dbReference type="NCBI Taxonomy" id="60550"/>
    <lineage>
        <taxon>Bacteria</taxon>
        <taxon>Pseudomonadati</taxon>
        <taxon>Pseudomonadota</taxon>
        <taxon>Betaproteobacteria</taxon>
        <taxon>Burkholderiales</taxon>
        <taxon>Burkholderiaceae</taxon>
        <taxon>Burkholderia</taxon>
        <taxon>Burkholderia cepacia complex</taxon>
    </lineage>
</organism>
<evidence type="ECO:0000313" key="2">
    <source>
        <dbReference type="EMBL" id="PXX36977.1"/>
    </source>
</evidence>
<proteinExistence type="predicted"/>
<gene>
    <name evidence="2" type="ORF">NA66_1005116</name>
</gene>
<dbReference type="Proteomes" id="UP000247755">
    <property type="component" value="Unassembled WGS sequence"/>
</dbReference>